<gene>
    <name evidence="1" type="ORF">S01H4_28312</name>
</gene>
<evidence type="ECO:0008006" key="2">
    <source>
        <dbReference type="Google" id="ProtNLM"/>
    </source>
</evidence>
<dbReference type="AlphaFoldDB" id="X1BSQ8"/>
<name>X1BSQ8_9ZZZZ</name>
<sequence length="113" mass="13196">CTGEISVDEILTALRKFWFGEVTRAVLWDMVEAEPNHYEPEIHKIDTFLQQIHRQKLGYKRRGGKTALVGASQYIFRILRQFKAWADAAGDIAFEFQVFNDIEEAMQWLTSEE</sequence>
<organism evidence="1">
    <name type="scientific">marine sediment metagenome</name>
    <dbReference type="NCBI Taxonomy" id="412755"/>
    <lineage>
        <taxon>unclassified sequences</taxon>
        <taxon>metagenomes</taxon>
        <taxon>ecological metagenomes</taxon>
    </lineage>
</organism>
<comment type="caution">
    <text evidence="1">The sequence shown here is derived from an EMBL/GenBank/DDBJ whole genome shotgun (WGS) entry which is preliminary data.</text>
</comment>
<evidence type="ECO:0000313" key="1">
    <source>
        <dbReference type="EMBL" id="GAG84182.1"/>
    </source>
</evidence>
<dbReference type="EMBL" id="BART01014045">
    <property type="protein sequence ID" value="GAG84182.1"/>
    <property type="molecule type" value="Genomic_DNA"/>
</dbReference>
<feature type="non-terminal residue" evidence="1">
    <location>
        <position position="1"/>
    </location>
</feature>
<protein>
    <recommendedName>
        <fullName evidence="2">STAS/SEC14 domain-containing protein</fullName>
    </recommendedName>
</protein>
<accession>X1BSQ8</accession>
<reference evidence="1" key="1">
    <citation type="journal article" date="2014" name="Front. Microbiol.">
        <title>High frequency of phylogenetically diverse reductive dehalogenase-homologous genes in deep subseafloor sedimentary metagenomes.</title>
        <authorList>
            <person name="Kawai M."/>
            <person name="Futagami T."/>
            <person name="Toyoda A."/>
            <person name="Takaki Y."/>
            <person name="Nishi S."/>
            <person name="Hori S."/>
            <person name="Arai W."/>
            <person name="Tsubouchi T."/>
            <person name="Morono Y."/>
            <person name="Uchiyama I."/>
            <person name="Ito T."/>
            <person name="Fujiyama A."/>
            <person name="Inagaki F."/>
            <person name="Takami H."/>
        </authorList>
    </citation>
    <scope>NUCLEOTIDE SEQUENCE</scope>
    <source>
        <strain evidence="1">Expedition CK06-06</strain>
    </source>
</reference>
<proteinExistence type="predicted"/>